<dbReference type="Gene3D" id="4.10.60.10">
    <property type="entry name" value="Zinc finger, CCHC-type"/>
    <property type="match status" value="1"/>
</dbReference>
<keyword evidence="1" id="KW-0862">Zinc</keyword>
<dbReference type="Proteomes" id="UP000321947">
    <property type="component" value="Unassembled WGS sequence"/>
</dbReference>
<dbReference type="InterPro" id="IPR036875">
    <property type="entry name" value="Znf_CCHC_sf"/>
</dbReference>
<evidence type="ECO:0000256" key="2">
    <source>
        <dbReference type="SAM" id="MobiDB-lite"/>
    </source>
</evidence>
<dbReference type="Pfam" id="PF00098">
    <property type="entry name" value="zf-CCHC"/>
    <property type="match status" value="1"/>
</dbReference>
<dbReference type="PANTHER" id="PTHR35046">
    <property type="entry name" value="ZINC KNUCKLE (CCHC-TYPE) FAMILY PROTEIN"/>
    <property type="match status" value="1"/>
</dbReference>
<dbReference type="CDD" id="cd00303">
    <property type="entry name" value="retropepsin_like"/>
    <property type="match status" value="1"/>
</dbReference>
<evidence type="ECO:0000313" key="4">
    <source>
        <dbReference type="EMBL" id="TYK23145.1"/>
    </source>
</evidence>
<dbReference type="SMART" id="SM00343">
    <property type="entry name" value="ZnF_C2HC"/>
    <property type="match status" value="1"/>
</dbReference>
<dbReference type="InterPro" id="IPR001878">
    <property type="entry name" value="Znf_CCHC"/>
</dbReference>
<dbReference type="GO" id="GO:0003676">
    <property type="term" value="F:nucleic acid binding"/>
    <property type="evidence" value="ECO:0007669"/>
    <property type="project" value="InterPro"/>
</dbReference>
<dbReference type="GO" id="GO:0008270">
    <property type="term" value="F:zinc ion binding"/>
    <property type="evidence" value="ECO:0007669"/>
    <property type="project" value="UniProtKB-KW"/>
</dbReference>
<accession>A0A5D3DHT9</accession>
<keyword evidence="1" id="KW-0479">Metal-binding</keyword>
<comment type="caution">
    <text evidence="4">The sequence shown here is derived from an EMBL/GenBank/DDBJ whole genome shotgun (WGS) entry which is preliminary data.</text>
</comment>
<dbReference type="Gene3D" id="3.10.10.10">
    <property type="entry name" value="HIV Type 1 Reverse Transcriptase, subunit A, domain 1"/>
    <property type="match status" value="1"/>
</dbReference>
<gene>
    <name evidence="4" type="ORF">E5676_scaffold142G001540</name>
</gene>
<evidence type="ECO:0000313" key="5">
    <source>
        <dbReference type="Proteomes" id="UP000321947"/>
    </source>
</evidence>
<reference evidence="4 5" key="1">
    <citation type="submission" date="2019-08" db="EMBL/GenBank/DDBJ databases">
        <title>Draft genome sequences of two oriental melons (Cucumis melo L. var makuwa).</title>
        <authorList>
            <person name="Kwon S.-Y."/>
        </authorList>
    </citation>
    <scope>NUCLEOTIDE SEQUENCE [LARGE SCALE GENOMIC DNA]</scope>
    <source>
        <strain evidence="5">cv. Chang Bougi</strain>
        <tissue evidence="4">Leaf</tissue>
    </source>
</reference>
<organism evidence="4 5">
    <name type="scientific">Cucumis melo var. makuwa</name>
    <name type="common">Oriental melon</name>
    <dbReference type="NCBI Taxonomy" id="1194695"/>
    <lineage>
        <taxon>Eukaryota</taxon>
        <taxon>Viridiplantae</taxon>
        <taxon>Streptophyta</taxon>
        <taxon>Embryophyta</taxon>
        <taxon>Tracheophyta</taxon>
        <taxon>Spermatophyta</taxon>
        <taxon>Magnoliopsida</taxon>
        <taxon>eudicotyledons</taxon>
        <taxon>Gunneridae</taxon>
        <taxon>Pentapetalae</taxon>
        <taxon>rosids</taxon>
        <taxon>fabids</taxon>
        <taxon>Cucurbitales</taxon>
        <taxon>Cucurbitaceae</taxon>
        <taxon>Benincaseae</taxon>
        <taxon>Cucumis</taxon>
    </lineage>
</organism>
<name>A0A5D3DHT9_CUCMM</name>
<evidence type="ECO:0000256" key="1">
    <source>
        <dbReference type="PROSITE-ProRule" id="PRU00047"/>
    </source>
</evidence>
<feature type="region of interest" description="Disordered" evidence="2">
    <location>
        <begin position="67"/>
        <end position="86"/>
    </location>
</feature>
<evidence type="ECO:0000259" key="3">
    <source>
        <dbReference type="PROSITE" id="PS50158"/>
    </source>
</evidence>
<dbReference type="SUPFAM" id="SSF56672">
    <property type="entry name" value="DNA/RNA polymerases"/>
    <property type="match status" value="1"/>
</dbReference>
<dbReference type="EMBL" id="SSTD01004586">
    <property type="protein sequence ID" value="TYK23145.1"/>
    <property type="molecule type" value="Genomic_DNA"/>
</dbReference>
<sequence length="285" mass="32123">MNVIRTKNVNRKTTWETTSTKRSIYSSKTNGKVQNNYNRPSLGKCFRCGQSGHLSKTCSQRKTIALTDEEEDSASESSEKLEEEAELIKVDDGDRVSCVIQRVLIAPKQETNPQRHSLFETRCTINGKVCDVIIDSSSENFVAKKLVTALNLKAEPHLNPYKIGWVKKGGETTISEICTIPFSIRNGYKDQIVCDVIEMDAQQLFEEFPHLKKEPQGLPPLRDIQHQIDLVLGASLPNLAHYRMSPHEYQILHEHIEELLEKGHIKSSLSPCVVPTLLTPKKDGS</sequence>
<proteinExistence type="predicted"/>
<dbReference type="PANTHER" id="PTHR35046:SF18">
    <property type="entry name" value="RNA-DIRECTED DNA POLYMERASE"/>
    <property type="match status" value="1"/>
</dbReference>
<dbReference type="InterPro" id="IPR043502">
    <property type="entry name" value="DNA/RNA_pol_sf"/>
</dbReference>
<keyword evidence="1" id="KW-0863">Zinc-finger</keyword>
<feature type="region of interest" description="Disordered" evidence="2">
    <location>
        <begin position="1"/>
        <end position="20"/>
    </location>
</feature>
<dbReference type="AlphaFoldDB" id="A0A5D3DHT9"/>
<feature type="domain" description="CCHC-type" evidence="3">
    <location>
        <begin position="44"/>
        <end position="60"/>
    </location>
</feature>
<dbReference type="PROSITE" id="PS50158">
    <property type="entry name" value="ZF_CCHC"/>
    <property type="match status" value="1"/>
</dbReference>
<dbReference type="SUPFAM" id="SSF57756">
    <property type="entry name" value="Retrovirus zinc finger-like domains"/>
    <property type="match status" value="1"/>
</dbReference>
<protein>
    <recommendedName>
        <fullName evidence="3">CCHC-type domain-containing protein</fullName>
    </recommendedName>
</protein>